<reference evidence="3" key="1">
    <citation type="journal article" date="2017" name="Nat. Microbiol.">
        <title>Global analysis of biosynthetic gene clusters reveals vast potential of secondary metabolite production in Penicillium species.</title>
        <authorList>
            <person name="Nielsen J.C."/>
            <person name="Grijseels S."/>
            <person name="Prigent S."/>
            <person name="Ji B."/>
            <person name="Dainat J."/>
            <person name="Nielsen K.F."/>
            <person name="Frisvad J.C."/>
            <person name="Workman M."/>
            <person name="Nielsen J."/>
        </authorList>
    </citation>
    <scope>NUCLEOTIDE SEQUENCE [LARGE SCALE GENOMIC DNA]</scope>
    <source>
        <strain evidence="3">IBT 24891</strain>
    </source>
</reference>
<protein>
    <recommendedName>
        <fullName evidence="1">DDE-1 domain-containing protein</fullName>
    </recommendedName>
</protein>
<evidence type="ECO:0000313" key="3">
    <source>
        <dbReference type="Proteomes" id="UP000191285"/>
    </source>
</evidence>
<evidence type="ECO:0000313" key="2">
    <source>
        <dbReference type="EMBL" id="OQE25441.1"/>
    </source>
</evidence>
<dbReference type="AlphaFoldDB" id="A0A1V6TGQ5"/>
<evidence type="ECO:0000259" key="1">
    <source>
        <dbReference type="Pfam" id="PF03184"/>
    </source>
</evidence>
<dbReference type="STRING" id="303698.A0A1V6TGQ5"/>
<dbReference type="Pfam" id="PF03184">
    <property type="entry name" value="DDE_1"/>
    <property type="match status" value="1"/>
</dbReference>
<accession>A0A1V6TGQ5</accession>
<keyword evidence="3" id="KW-1185">Reference proteome</keyword>
<comment type="caution">
    <text evidence="2">The sequence shown here is derived from an EMBL/GenBank/DDBJ whole genome shotgun (WGS) entry which is preliminary data.</text>
</comment>
<gene>
    <name evidence="2" type="ORF">PENSTE_c006G03287</name>
</gene>
<dbReference type="EMBL" id="MLKD01000006">
    <property type="protein sequence ID" value="OQE25441.1"/>
    <property type="molecule type" value="Genomic_DNA"/>
</dbReference>
<proteinExistence type="predicted"/>
<dbReference type="InterPro" id="IPR004875">
    <property type="entry name" value="DDE_SF_endonuclease_dom"/>
</dbReference>
<organism evidence="2 3">
    <name type="scientific">Penicillium steckii</name>
    <dbReference type="NCBI Taxonomy" id="303698"/>
    <lineage>
        <taxon>Eukaryota</taxon>
        <taxon>Fungi</taxon>
        <taxon>Dikarya</taxon>
        <taxon>Ascomycota</taxon>
        <taxon>Pezizomycotina</taxon>
        <taxon>Eurotiomycetes</taxon>
        <taxon>Eurotiomycetidae</taxon>
        <taxon>Eurotiales</taxon>
        <taxon>Aspergillaceae</taxon>
        <taxon>Penicillium</taxon>
    </lineage>
</organism>
<dbReference type="GO" id="GO:0003676">
    <property type="term" value="F:nucleic acid binding"/>
    <property type="evidence" value="ECO:0007669"/>
    <property type="project" value="InterPro"/>
</dbReference>
<dbReference type="Proteomes" id="UP000191285">
    <property type="component" value="Unassembled WGS sequence"/>
</dbReference>
<dbReference type="OrthoDB" id="4368338at2759"/>
<sequence length="319" mass="36316">MRGPTTQKNLSIEARVQQALEKYKTLSAPKVTELAREFDVPYQRLRLRVLGHKSLFEREAIGKLLNQAQDEALCGWIDYNRSLGVPLKSSFIVETAHSLLKLSNPSRTIDRYGIQPQDIYNFGETRFEIGVDEDQWIVTRGDLRKSATRDRKDSNRESLSVVETVSTDAFSIPPMIILTEAQIQQSWCENILDQEQVAVTKDGRFNHTIILQWLQHFEESTHARTRGSHRLLLCDGFGSYLNFETVKFCEKNKIIPLLLPPHSNELLQPLDVGLSDVYQHHHDEAVRAVTAIGRSGFSKETFLAALASIRQKTLTKSTI</sequence>
<name>A0A1V6TGQ5_9EURO</name>
<feature type="domain" description="DDE-1" evidence="1">
    <location>
        <begin position="161"/>
        <end position="279"/>
    </location>
</feature>